<keyword evidence="3" id="KW-1185">Reference proteome</keyword>
<evidence type="ECO:0000313" key="3">
    <source>
        <dbReference type="Proteomes" id="UP000249169"/>
    </source>
</evidence>
<dbReference type="EMBL" id="QHKO01000003">
    <property type="protein sequence ID" value="RAL23038.1"/>
    <property type="molecule type" value="Genomic_DNA"/>
</dbReference>
<gene>
    <name evidence="2" type="ORF">DL240_09130</name>
</gene>
<dbReference type="AlphaFoldDB" id="A0A328C876"/>
<dbReference type="RefSeq" id="WP_111729566.1">
    <property type="nucleotide sequence ID" value="NZ_QHKO01000003.1"/>
</dbReference>
<reference evidence="2 3" key="1">
    <citation type="submission" date="2018-05" db="EMBL/GenBank/DDBJ databases">
        <title>Lujinxingia marina gen. nov. sp. nov., a new facultative anaerobic member of the class Deltaproteobacteria, and proposal of Lujinxingaceae fam. nov.</title>
        <authorList>
            <person name="Li C.-M."/>
        </authorList>
    </citation>
    <scope>NUCLEOTIDE SEQUENCE [LARGE SCALE GENOMIC DNA]</scope>
    <source>
        <strain evidence="2 3">B210</strain>
    </source>
</reference>
<comment type="caution">
    <text evidence="2">The sequence shown here is derived from an EMBL/GenBank/DDBJ whole genome shotgun (WGS) entry which is preliminary data.</text>
</comment>
<evidence type="ECO:0000313" key="2">
    <source>
        <dbReference type="EMBL" id="RAL23038.1"/>
    </source>
</evidence>
<protein>
    <submittedName>
        <fullName evidence="2">Uncharacterized protein</fullName>
    </submittedName>
</protein>
<name>A0A328C876_9DELT</name>
<sequence length="105" mass="10902">MDSALMIFTGWSTAIFAVIEAIQRMPGVREHPGWARALPMMPLLLGGISGPAVLPLLAPHLPWLTQVGPPEAVMMGIGAGAVAASGHSARKQTLGGRDPRISGGR</sequence>
<accession>A0A328C876</accession>
<feature type="region of interest" description="Disordered" evidence="1">
    <location>
        <begin position="84"/>
        <end position="105"/>
    </location>
</feature>
<dbReference type="OrthoDB" id="9964039at2"/>
<dbReference type="Proteomes" id="UP000249169">
    <property type="component" value="Unassembled WGS sequence"/>
</dbReference>
<proteinExistence type="predicted"/>
<organism evidence="2 3">
    <name type="scientific">Lujinxingia litoralis</name>
    <dbReference type="NCBI Taxonomy" id="2211119"/>
    <lineage>
        <taxon>Bacteria</taxon>
        <taxon>Deltaproteobacteria</taxon>
        <taxon>Bradymonadales</taxon>
        <taxon>Lujinxingiaceae</taxon>
        <taxon>Lujinxingia</taxon>
    </lineage>
</organism>
<evidence type="ECO:0000256" key="1">
    <source>
        <dbReference type="SAM" id="MobiDB-lite"/>
    </source>
</evidence>